<gene>
    <name evidence="10" type="ORF">LCGC14_2102890</name>
</gene>
<organism evidence="10">
    <name type="scientific">marine sediment metagenome</name>
    <dbReference type="NCBI Taxonomy" id="412755"/>
    <lineage>
        <taxon>unclassified sequences</taxon>
        <taxon>metagenomes</taxon>
        <taxon>ecological metagenomes</taxon>
    </lineage>
</organism>
<dbReference type="GO" id="GO:0005886">
    <property type="term" value="C:plasma membrane"/>
    <property type="evidence" value="ECO:0007669"/>
    <property type="project" value="UniProtKB-SubCell"/>
</dbReference>
<protein>
    <recommendedName>
        <fullName evidence="9">ABC transporter domain-containing protein</fullName>
    </recommendedName>
</protein>
<keyword evidence="2" id="KW-0813">Transport</keyword>
<feature type="domain" description="ABC transporter" evidence="9">
    <location>
        <begin position="6"/>
        <end position="256"/>
    </location>
</feature>
<keyword evidence="4" id="KW-0997">Cell inner membrane</keyword>
<dbReference type="InterPro" id="IPR050388">
    <property type="entry name" value="ABC_Ni/Peptide_Import"/>
</dbReference>
<accession>A0A0F9H5T8</accession>
<evidence type="ECO:0000313" key="10">
    <source>
        <dbReference type="EMBL" id="KKL70642.1"/>
    </source>
</evidence>
<dbReference type="SMART" id="SM00382">
    <property type="entry name" value="AAA"/>
    <property type="match status" value="1"/>
</dbReference>
<dbReference type="PROSITE" id="PS00211">
    <property type="entry name" value="ABC_TRANSPORTER_1"/>
    <property type="match status" value="1"/>
</dbReference>
<dbReference type="PANTHER" id="PTHR43297">
    <property type="entry name" value="OLIGOPEPTIDE TRANSPORT ATP-BINDING PROTEIN APPD"/>
    <property type="match status" value="1"/>
</dbReference>
<comment type="subcellular location">
    <subcellularLocation>
        <location evidence="1">Cell membrane</location>
        <topology evidence="1">Peripheral membrane protein</topology>
    </subcellularLocation>
</comment>
<dbReference type="EMBL" id="LAZR01025840">
    <property type="protein sequence ID" value="KKL70642.1"/>
    <property type="molecule type" value="Genomic_DNA"/>
</dbReference>
<keyword evidence="8" id="KW-0472">Membrane</keyword>
<feature type="non-terminal residue" evidence="10">
    <location>
        <position position="298"/>
    </location>
</feature>
<comment type="caution">
    <text evidence="10">The sequence shown here is derived from an EMBL/GenBank/DDBJ whole genome shotgun (WGS) entry which is preliminary data.</text>
</comment>
<dbReference type="PROSITE" id="PS50893">
    <property type="entry name" value="ABC_TRANSPORTER_2"/>
    <property type="match status" value="1"/>
</dbReference>
<dbReference type="InterPro" id="IPR003593">
    <property type="entry name" value="AAA+_ATPase"/>
</dbReference>
<dbReference type="AlphaFoldDB" id="A0A0F9H5T8"/>
<dbReference type="GO" id="GO:0016887">
    <property type="term" value="F:ATP hydrolysis activity"/>
    <property type="evidence" value="ECO:0007669"/>
    <property type="project" value="InterPro"/>
</dbReference>
<keyword evidence="6" id="KW-0067">ATP-binding</keyword>
<dbReference type="Pfam" id="PF00005">
    <property type="entry name" value="ABC_tran"/>
    <property type="match status" value="1"/>
</dbReference>
<dbReference type="InterPro" id="IPR027417">
    <property type="entry name" value="P-loop_NTPase"/>
</dbReference>
<evidence type="ECO:0000256" key="3">
    <source>
        <dbReference type="ARBA" id="ARBA00022475"/>
    </source>
</evidence>
<name>A0A0F9H5T8_9ZZZZ</name>
<dbReference type="Gene3D" id="3.40.50.300">
    <property type="entry name" value="P-loop containing nucleotide triphosphate hydrolases"/>
    <property type="match status" value="1"/>
</dbReference>
<evidence type="ECO:0000256" key="1">
    <source>
        <dbReference type="ARBA" id="ARBA00004202"/>
    </source>
</evidence>
<keyword evidence="3" id="KW-1003">Cell membrane</keyword>
<dbReference type="SUPFAM" id="SSF52540">
    <property type="entry name" value="P-loop containing nucleoside triphosphate hydrolases"/>
    <property type="match status" value="1"/>
</dbReference>
<reference evidence="10" key="1">
    <citation type="journal article" date="2015" name="Nature">
        <title>Complex archaea that bridge the gap between prokaryotes and eukaryotes.</title>
        <authorList>
            <person name="Spang A."/>
            <person name="Saw J.H."/>
            <person name="Jorgensen S.L."/>
            <person name="Zaremba-Niedzwiedzka K."/>
            <person name="Martijn J."/>
            <person name="Lind A.E."/>
            <person name="van Eijk R."/>
            <person name="Schleper C."/>
            <person name="Guy L."/>
            <person name="Ettema T.J."/>
        </authorList>
    </citation>
    <scope>NUCLEOTIDE SEQUENCE</scope>
</reference>
<keyword evidence="5" id="KW-0547">Nucleotide-binding</keyword>
<dbReference type="CDD" id="cd03257">
    <property type="entry name" value="ABC_NikE_OppD_transporters"/>
    <property type="match status" value="1"/>
</dbReference>
<evidence type="ECO:0000256" key="2">
    <source>
        <dbReference type="ARBA" id="ARBA00022448"/>
    </source>
</evidence>
<sequence>MVEPLLEANDLKTYFFTEEGVVKAVDGITFDVRPGEILGLVGESGCGKSVSALSILQLIPSPPGRIVSGQVLFEGRDLSRLKGNEIRRVRGRRIAMIFQDPLSHLNPVYSVGWQIIEMMRVHGVSGADARKRAIELLHRVGIPDPEARMRAYPHQFSGGQRQRLMIAMALALKPDILIADEPTTALDVTVQAQILALLEELQAETGMGLLLITHDLGVVAEVADRVVVMKQGEIVEEGDAAQVYRTPSHPYTRKLIAAAPGRGEMAPDTIPKAEPLLRAERVSKSYGGFEALSAASFE</sequence>
<dbReference type="PANTHER" id="PTHR43297:SF14">
    <property type="entry name" value="ATPASE AAA-TYPE CORE DOMAIN-CONTAINING PROTEIN"/>
    <property type="match status" value="1"/>
</dbReference>
<keyword evidence="7" id="KW-1278">Translocase</keyword>
<dbReference type="InterPro" id="IPR017871">
    <property type="entry name" value="ABC_transporter-like_CS"/>
</dbReference>
<evidence type="ECO:0000256" key="4">
    <source>
        <dbReference type="ARBA" id="ARBA00022519"/>
    </source>
</evidence>
<evidence type="ECO:0000256" key="7">
    <source>
        <dbReference type="ARBA" id="ARBA00022967"/>
    </source>
</evidence>
<proteinExistence type="predicted"/>
<evidence type="ECO:0000256" key="6">
    <source>
        <dbReference type="ARBA" id="ARBA00022840"/>
    </source>
</evidence>
<dbReference type="FunFam" id="3.40.50.300:FF:000016">
    <property type="entry name" value="Oligopeptide ABC transporter ATP-binding component"/>
    <property type="match status" value="1"/>
</dbReference>
<evidence type="ECO:0000256" key="5">
    <source>
        <dbReference type="ARBA" id="ARBA00022741"/>
    </source>
</evidence>
<evidence type="ECO:0000259" key="9">
    <source>
        <dbReference type="PROSITE" id="PS50893"/>
    </source>
</evidence>
<dbReference type="InterPro" id="IPR003439">
    <property type="entry name" value="ABC_transporter-like_ATP-bd"/>
</dbReference>
<evidence type="ECO:0000256" key="8">
    <source>
        <dbReference type="ARBA" id="ARBA00023136"/>
    </source>
</evidence>
<dbReference type="GO" id="GO:0005524">
    <property type="term" value="F:ATP binding"/>
    <property type="evidence" value="ECO:0007669"/>
    <property type="project" value="UniProtKB-KW"/>
</dbReference>